<keyword evidence="3 6" id="KW-0418">Kinase</keyword>
<evidence type="ECO:0000256" key="3">
    <source>
        <dbReference type="ARBA" id="ARBA00022777"/>
    </source>
</evidence>
<accession>A0A6C2TXI5</accession>
<protein>
    <submittedName>
        <fullName evidence="6">Serine/threonine-protein kinase HipA</fullName>
    </submittedName>
</protein>
<feature type="domain" description="HipA-like C-terminal" evidence="4">
    <location>
        <begin position="145"/>
        <end position="378"/>
    </location>
</feature>
<dbReference type="InterPro" id="IPR052028">
    <property type="entry name" value="HipA_Ser/Thr_kinase"/>
</dbReference>
<dbReference type="AlphaFoldDB" id="A0A6C2TXI5"/>
<keyword evidence="7" id="KW-1185">Reference proteome</keyword>
<evidence type="ECO:0000313" key="6">
    <source>
        <dbReference type="EMBL" id="VGO12418.1"/>
    </source>
</evidence>
<evidence type="ECO:0000313" key="7">
    <source>
        <dbReference type="Proteomes" id="UP000366872"/>
    </source>
</evidence>
<evidence type="ECO:0000259" key="5">
    <source>
        <dbReference type="Pfam" id="PF13657"/>
    </source>
</evidence>
<dbReference type="GO" id="GO:0005829">
    <property type="term" value="C:cytosol"/>
    <property type="evidence" value="ECO:0007669"/>
    <property type="project" value="TreeGrafter"/>
</dbReference>
<gene>
    <name evidence="6" type="primary">hipA_1</name>
    <name evidence="6" type="ORF">PDESU_00970</name>
</gene>
<dbReference type="NCBIfam" id="TIGR03071">
    <property type="entry name" value="couple_hipA"/>
    <property type="match status" value="1"/>
</dbReference>
<dbReference type="Pfam" id="PF13657">
    <property type="entry name" value="Couple_hipA"/>
    <property type="match status" value="1"/>
</dbReference>
<name>A0A6C2TXI5_PONDE</name>
<proteinExistence type="inferred from homology"/>
<evidence type="ECO:0000256" key="1">
    <source>
        <dbReference type="ARBA" id="ARBA00010164"/>
    </source>
</evidence>
<evidence type="ECO:0000259" key="4">
    <source>
        <dbReference type="Pfam" id="PF07804"/>
    </source>
</evidence>
<dbReference type="PANTHER" id="PTHR37419:SF1">
    <property type="entry name" value="SERINE_THREONINE-PROTEIN KINASE TOXIN HIPA"/>
    <property type="match status" value="1"/>
</dbReference>
<evidence type="ECO:0000256" key="2">
    <source>
        <dbReference type="ARBA" id="ARBA00022679"/>
    </source>
</evidence>
<dbReference type="InterPro" id="IPR017508">
    <property type="entry name" value="HipA_N1"/>
</dbReference>
<dbReference type="Proteomes" id="UP000366872">
    <property type="component" value="Unassembled WGS sequence"/>
</dbReference>
<organism evidence="6 7">
    <name type="scientific">Pontiella desulfatans</name>
    <dbReference type="NCBI Taxonomy" id="2750659"/>
    <lineage>
        <taxon>Bacteria</taxon>
        <taxon>Pseudomonadati</taxon>
        <taxon>Kiritimatiellota</taxon>
        <taxon>Kiritimatiellia</taxon>
        <taxon>Kiritimatiellales</taxon>
        <taxon>Pontiellaceae</taxon>
        <taxon>Pontiella</taxon>
    </lineage>
</organism>
<dbReference type="RefSeq" id="WP_136078085.1">
    <property type="nucleotide sequence ID" value="NZ_CAAHFG010000001.1"/>
</dbReference>
<feature type="domain" description="HipA N-terminal subdomain 1" evidence="5">
    <location>
        <begin position="4"/>
        <end position="102"/>
    </location>
</feature>
<dbReference type="GO" id="GO:0004674">
    <property type="term" value="F:protein serine/threonine kinase activity"/>
    <property type="evidence" value="ECO:0007669"/>
    <property type="project" value="TreeGrafter"/>
</dbReference>
<comment type="similarity">
    <text evidence="1">Belongs to the HipA Ser/Thr kinase family.</text>
</comment>
<dbReference type="CDD" id="cd17793">
    <property type="entry name" value="HipA"/>
    <property type="match status" value="1"/>
</dbReference>
<dbReference type="Pfam" id="PF07804">
    <property type="entry name" value="HipA_C"/>
    <property type="match status" value="1"/>
</dbReference>
<dbReference type="EMBL" id="CAAHFG010000001">
    <property type="protein sequence ID" value="VGO12418.1"/>
    <property type="molecule type" value="Genomic_DNA"/>
</dbReference>
<dbReference type="PANTHER" id="PTHR37419">
    <property type="entry name" value="SERINE/THREONINE-PROTEIN KINASE TOXIN HIPA"/>
    <property type="match status" value="1"/>
</dbReference>
<dbReference type="Gene3D" id="1.10.1070.20">
    <property type="match status" value="1"/>
</dbReference>
<dbReference type="InterPro" id="IPR012893">
    <property type="entry name" value="HipA-like_C"/>
</dbReference>
<sequence length="411" mass="46185">MKTLIVYFHSQRIGTLTQDSIGKYAFQYDSEWTSDPSAHPLSQSLPLREEAYEEKECAGYFGGLLPEDFNRDLIARNIGITAGNDYAMLKVLGGECAGAVTILDPEQEITIREHSYHPVSQEELETILDTLPHKPLLAGEAEVRLSLAGAQNKLAVYHDKNGFALPLHESPSTHILKPQVKGFPGLVENEVYCMQLARKAGLPVATVEAVQTGPHRCLMIERYDRVGEGSGLRRLHQEDFCQAMGIVSRYKYQNEGGPTLEQCFQLARKSSSRPAKDLITLFEAVLFNYLIGNNDAHGKNFSLIYRPSDDQLRIELAPLYDLVSTAAYPDLSPRMAMKIGSKYNPADLRLRHWEAFWKTVGFSPKQALGQTQNFLERIDQLLPDSATCEMDEKIQATIQKRHLILTRMLTT</sequence>
<reference evidence="6 7" key="1">
    <citation type="submission" date="2019-04" db="EMBL/GenBank/DDBJ databases">
        <authorList>
            <person name="Van Vliet M D."/>
        </authorList>
    </citation>
    <scope>NUCLEOTIDE SEQUENCE [LARGE SCALE GENOMIC DNA]</scope>
    <source>
        <strain evidence="6 7">F1</strain>
    </source>
</reference>
<keyword evidence="2" id="KW-0808">Transferase</keyword>